<dbReference type="AlphaFoldDB" id="A0A022KX59"/>
<name>A0A022KX59_9MICO</name>
<dbReference type="STRING" id="1249481.D641_0109795"/>
<dbReference type="Proteomes" id="UP000019754">
    <property type="component" value="Unassembled WGS sequence"/>
</dbReference>
<dbReference type="InterPro" id="IPR024534">
    <property type="entry name" value="JetD_C"/>
</dbReference>
<reference evidence="3 4" key="1">
    <citation type="journal article" date="2013" name="Genome Announc.">
        <title>Draft genome sequence of an Actinobacterium, Brachybacterium muris strain UCD-AY4.</title>
        <authorList>
            <person name="Lo J.R."/>
            <person name="Lang J.M."/>
            <person name="Darling A.E."/>
            <person name="Eisen J.A."/>
            <person name="Coil D.A."/>
        </authorList>
    </citation>
    <scope>NUCLEOTIDE SEQUENCE [LARGE SCALE GENOMIC DNA]</scope>
    <source>
        <strain evidence="3 4">UCD-AY4</strain>
    </source>
</reference>
<evidence type="ECO:0008006" key="5">
    <source>
        <dbReference type="Google" id="ProtNLM"/>
    </source>
</evidence>
<dbReference type="Pfam" id="PF09983">
    <property type="entry name" value="JetD_C"/>
    <property type="match status" value="1"/>
</dbReference>
<dbReference type="InterPro" id="IPR024537">
    <property type="entry name" value="DUF3322"/>
</dbReference>
<keyword evidence="4" id="KW-1185">Reference proteome</keyword>
<evidence type="ECO:0000313" key="3">
    <source>
        <dbReference type="EMBL" id="EYT48926.1"/>
    </source>
</evidence>
<dbReference type="HOGENOM" id="CLU_054007_1_0_11"/>
<evidence type="ECO:0000259" key="2">
    <source>
        <dbReference type="Pfam" id="PF11795"/>
    </source>
</evidence>
<evidence type="ECO:0000313" key="4">
    <source>
        <dbReference type="Proteomes" id="UP000019754"/>
    </source>
</evidence>
<dbReference type="Pfam" id="PF11795">
    <property type="entry name" value="DUF3322"/>
    <property type="match status" value="1"/>
</dbReference>
<dbReference type="EMBL" id="AORC01000011">
    <property type="protein sequence ID" value="EYT48926.1"/>
    <property type="molecule type" value="Genomic_DNA"/>
</dbReference>
<dbReference type="PIRSF" id="PIRSF028408">
    <property type="entry name" value="UCP028408"/>
    <property type="match status" value="1"/>
</dbReference>
<feature type="domain" description="Wadjet protein JetD C-terminal" evidence="1">
    <location>
        <begin position="247"/>
        <end position="393"/>
    </location>
</feature>
<gene>
    <name evidence="3" type="ORF">D641_0109795</name>
</gene>
<accession>A0A022KX59</accession>
<sequence>MRTPEDVRATLRTKWDRNLPAWLAEPSKATVSVPLHPPTAAQALADPPAVSEWVQLWRRAPEPLGLHVQWEERRWAHLGSQRVPVRWGATGADVLTECAGGPTQAEAELLRVRYEAAVSHLAHHEETPHLANHPGVGGEALRHSVAAGMDRSRAQWLRMSPTDADLSIAVAAWLLSHPRSGLRIRQVPFPGMHTKWLRDHRSLVSRLVGAARADGSEDLGLAADPVFHDVLVLDPRLRQGHPGFPRSSRIAVRQLPDLELTPRVVIVCENAETVQVLPDIPEAVAVSGSGYAIPSLLDVPWIRDVPVIYWGDLDADGFRILDRARHHHDDVTSILMDANTLEDHRALAVTTSVRPVVTLSRLTGSEQILHDELATGGTRLEQERIELGYAVTHLEAAVMIDRSC</sequence>
<dbReference type="RefSeq" id="WP_017823486.1">
    <property type="nucleotide sequence ID" value="NZ_AORC01000011.1"/>
</dbReference>
<dbReference type="InterPro" id="IPR014544">
    <property type="entry name" value="UCP028408"/>
</dbReference>
<protein>
    <recommendedName>
        <fullName evidence="5">DUF3322 and DUF2220 domain-containing protein</fullName>
    </recommendedName>
</protein>
<feature type="domain" description="DUF3322" evidence="2">
    <location>
        <begin position="4"/>
        <end position="208"/>
    </location>
</feature>
<organism evidence="3 4">
    <name type="scientific">Brachybacterium muris UCD-AY4</name>
    <dbReference type="NCBI Taxonomy" id="1249481"/>
    <lineage>
        <taxon>Bacteria</taxon>
        <taxon>Bacillati</taxon>
        <taxon>Actinomycetota</taxon>
        <taxon>Actinomycetes</taxon>
        <taxon>Micrococcales</taxon>
        <taxon>Dermabacteraceae</taxon>
        <taxon>Brachybacterium</taxon>
    </lineage>
</organism>
<comment type="caution">
    <text evidence="3">The sequence shown here is derived from an EMBL/GenBank/DDBJ whole genome shotgun (WGS) entry which is preliminary data.</text>
</comment>
<evidence type="ECO:0000259" key="1">
    <source>
        <dbReference type="Pfam" id="PF09983"/>
    </source>
</evidence>
<proteinExistence type="predicted"/>